<dbReference type="Pfam" id="PF11193">
    <property type="entry name" value="DUF2812"/>
    <property type="match status" value="1"/>
</dbReference>
<evidence type="ECO:0008006" key="4">
    <source>
        <dbReference type="Google" id="ProtNLM"/>
    </source>
</evidence>
<feature type="transmembrane region" description="Helical" evidence="1">
    <location>
        <begin position="146"/>
        <end position="167"/>
    </location>
</feature>
<dbReference type="Proteomes" id="UP000216207">
    <property type="component" value="Unassembled WGS sequence"/>
</dbReference>
<feature type="transmembrane region" description="Helical" evidence="1">
    <location>
        <begin position="188"/>
        <end position="204"/>
    </location>
</feature>
<evidence type="ECO:0000313" key="2">
    <source>
        <dbReference type="EMBL" id="PAE87354.1"/>
    </source>
</evidence>
<keyword evidence="1" id="KW-1133">Transmembrane helix</keyword>
<name>A0A268NV44_SHOCL</name>
<dbReference type="InterPro" id="IPR021359">
    <property type="entry name" value="DUF2812"/>
</dbReference>
<comment type="caution">
    <text evidence="2">The sequence shown here is derived from an EMBL/GenBank/DDBJ whole genome shotgun (WGS) entry which is preliminary data.</text>
</comment>
<gene>
    <name evidence="2" type="ORF">CHH72_18770</name>
</gene>
<evidence type="ECO:0000313" key="3">
    <source>
        <dbReference type="Proteomes" id="UP000216207"/>
    </source>
</evidence>
<organism evidence="2 3">
    <name type="scientific">Shouchella clausii</name>
    <name type="common">Alkalihalobacillus clausii</name>
    <dbReference type="NCBI Taxonomy" id="79880"/>
    <lineage>
        <taxon>Bacteria</taxon>
        <taxon>Bacillati</taxon>
        <taxon>Bacillota</taxon>
        <taxon>Bacilli</taxon>
        <taxon>Bacillales</taxon>
        <taxon>Bacillaceae</taxon>
        <taxon>Shouchella</taxon>
    </lineage>
</organism>
<dbReference type="AlphaFoldDB" id="A0A268NV44"/>
<proteinExistence type="predicted"/>
<dbReference type="RefSeq" id="WP_095295458.1">
    <property type="nucleotide sequence ID" value="NZ_JAIEWK010000017.1"/>
</dbReference>
<keyword evidence="1" id="KW-0812">Transmembrane</keyword>
<feature type="transmembrane region" description="Helical" evidence="1">
    <location>
        <begin position="118"/>
        <end position="140"/>
    </location>
</feature>
<keyword evidence="1" id="KW-0472">Membrane</keyword>
<evidence type="ECO:0000256" key="1">
    <source>
        <dbReference type="SAM" id="Phobius"/>
    </source>
</evidence>
<sequence>MRQTKYMMSGGRAFSEDKDMDKLRRFSLKGWHVSGFKFMGYTLEKGQSADYIYSIDYRSLNEGEVEEYFDFFSSAGWTHIASEEECHLFRASPGTKPIYSDQETVVEKHENAGNSMKWTVLPTLLLTVLLWFGTFISSGFLHTTLVVIATILTIIAIPTAWTVLAIYNNKWKAEGRKGLVNLTKMIPPLLFLVAMTTLIIAVGTDSSVRLLAYIVIGVISFPTAIWMIMSLKTRLGGKRA</sequence>
<protein>
    <recommendedName>
        <fullName evidence="4">DUF2812 domain-containing protein</fullName>
    </recommendedName>
</protein>
<accession>A0A268NV44</accession>
<dbReference type="EMBL" id="NPCC01000035">
    <property type="protein sequence ID" value="PAE87354.1"/>
    <property type="molecule type" value="Genomic_DNA"/>
</dbReference>
<feature type="transmembrane region" description="Helical" evidence="1">
    <location>
        <begin position="210"/>
        <end position="229"/>
    </location>
</feature>
<reference evidence="2 3" key="1">
    <citation type="submission" date="2017-07" db="EMBL/GenBank/DDBJ databases">
        <title>Isolation and whole genome analysis of endospore-forming bacteria from heroin.</title>
        <authorList>
            <person name="Kalinowski J."/>
            <person name="Ahrens B."/>
            <person name="Al-Dilaimi A."/>
            <person name="Winkler A."/>
            <person name="Wibberg D."/>
            <person name="Schleenbecker U."/>
            <person name="Ruckert C."/>
            <person name="Wolfel R."/>
            <person name="Grass G."/>
        </authorList>
    </citation>
    <scope>NUCLEOTIDE SEQUENCE [LARGE SCALE GENOMIC DNA]</scope>
    <source>
        <strain evidence="2 3">7539</strain>
    </source>
</reference>